<dbReference type="Proteomes" id="UP000592294">
    <property type="component" value="Unassembled WGS sequence"/>
</dbReference>
<evidence type="ECO:0000313" key="2">
    <source>
        <dbReference type="Proteomes" id="UP000592294"/>
    </source>
</evidence>
<organism evidence="1 2">
    <name type="scientific">Allochromatium humboldtianum</name>
    <dbReference type="NCBI Taxonomy" id="504901"/>
    <lineage>
        <taxon>Bacteria</taxon>
        <taxon>Pseudomonadati</taxon>
        <taxon>Pseudomonadota</taxon>
        <taxon>Gammaproteobacteria</taxon>
        <taxon>Chromatiales</taxon>
        <taxon>Chromatiaceae</taxon>
        <taxon>Allochromatium</taxon>
    </lineage>
</organism>
<dbReference type="InterPro" id="IPR014174">
    <property type="entry name" value="CRISPR-assoc_prot_Cas6/Cmx6"/>
</dbReference>
<dbReference type="RefSeq" id="WP_176978287.1">
    <property type="nucleotide sequence ID" value="NZ_JABZEO010000027.1"/>
</dbReference>
<name>A0A850RHD4_9GAMM</name>
<evidence type="ECO:0000313" key="1">
    <source>
        <dbReference type="EMBL" id="NVZ11596.1"/>
    </source>
</evidence>
<comment type="caution">
    <text evidence="1">The sequence shown here is derived from an EMBL/GenBank/DDBJ whole genome shotgun (WGS) entry which is preliminary data.</text>
</comment>
<dbReference type="Pfam" id="PF09559">
    <property type="entry name" value="Cas6"/>
    <property type="match status" value="1"/>
</dbReference>
<dbReference type="AlphaFoldDB" id="A0A850RHD4"/>
<sequence length="234" mass="25575">MFWNEDEPTDALRLLDDIVDLLFAIDCKRLPVDHAYALSSAVRALVPWFDEEPRLGVHTIHVAGSQNGWERPEHSPEALIMVSRRTKLTIRVPSARADDLASRLQGRRIDVSGQPLTIGAAKPKPLSQETTIFARYLAAAPSADAEAFADESRFLEAAAQALGALDIRVRKALCGKAATLHTPDGPIHTRALMLAGLTREESMRLQREGLGPHRSLGCGLFIPHKGIDPVKSPT</sequence>
<keyword evidence="2" id="KW-1185">Reference proteome</keyword>
<dbReference type="EMBL" id="JABZEO010000027">
    <property type="protein sequence ID" value="NVZ11596.1"/>
    <property type="molecule type" value="Genomic_DNA"/>
</dbReference>
<protein>
    <submittedName>
        <fullName evidence="1">Type I-MYXAN CRISPR-associated protein Cas6/Cmx6</fullName>
    </submittedName>
</protein>
<gene>
    <name evidence="1" type="primary">cas6</name>
    <name evidence="1" type="ORF">HW932_20310</name>
</gene>
<dbReference type="NCBIfam" id="TIGR02807">
    <property type="entry name" value="cas6_cmx6"/>
    <property type="match status" value="1"/>
</dbReference>
<proteinExistence type="predicted"/>
<reference evidence="1 2" key="1">
    <citation type="submission" date="2020-06" db="EMBL/GenBank/DDBJ databases">
        <title>Whole-genome sequence of Allochromatium humboldtianum DSM 21881, type strain.</title>
        <authorList>
            <person name="Kyndt J.A."/>
            <person name="Meyer T.E."/>
        </authorList>
    </citation>
    <scope>NUCLEOTIDE SEQUENCE [LARGE SCALE GENOMIC DNA]</scope>
    <source>
        <strain evidence="1 2">DSM 21881</strain>
    </source>
</reference>
<accession>A0A850RHD4</accession>